<evidence type="ECO:0000259" key="2">
    <source>
        <dbReference type="PROSITE" id="PS51505"/>
    </source>
</evidence>
<feature type="region of interest" description="Disordered" evidence="1">
    <location>
        <begin position="235"/>
        <end position="271"/>
    </location>
</feature>
<protein>
    <recommendedName>
        <fullName evidence="2">SCA7 domain-containing protein</fullName>
    </recommendedName>
</protein>
<dbReference type="Pfam" id="PF08313">
    <property type="entry name" value="SCA7"/>
    <property type="match status" value="1"/>
</dbReference>
<dbReference type="Proteomes" id="UP000663879">
    <property type="component" value="Unassembled WGS sequence"/>
</dbReference>
<gene>
    <name evidence="3" type="ORF">OXX778_LOCUS18869</name>
</gene>
<feature type="compositionally biased region" description="Low complexity" evidence="1">
    <location>
        <begin position="119"/>
        <end position="145"/>
    </location>
</feature>
<proteinExistence type="predicted"/>
<organism evidence="3 4">
    <name type="scientific">Brachionus calyciflorus</name>
    <dbReference type="NCBI Taxonomy" id="104777"/>
    <lineage>
        <taxon>Eukaryota</taxon>
        <taxon>Metazoa</taxon>
        <taxon>Spiralia</taxon>
        <taxon>Gnathifera</taxon>
        <taxon>Rotifera</taxon>
        <taxon>Eurotatoria</taxon>
        <taxon>Monogononta</taxon>
        <taxon>Pseudotrocha</taxon>
        <taxon>Ploima</taxon>
        <taxon>Brachionidae</taxon>
        <taxon>Brachionus</taxon>
    </lineage>
</organism>
<name>A0A814KI45_9BILA</name>
<dbReference type="PANTHER" id="PTHR15117">
    <property type="entry name" value="ATAXIN 7 RELATED"/>
    <property type="match status" value="1"/>
</dbReference>
<feature type="region of interest" description="Disordered" evidence="1">
    <location>
        <begin position="457"/>
        <end position="490"/>
    </location>
</feature>
<dbReference type="EMBL" id="CAJNOC010005423">
    <property type="protein sequence ID" value="CAF1051945.1"/>
    <property type="molecule type" value="Genomic_DNA"/>
</dbReference>
<reference evidence="3" key="1">
    <citation type="submission" date="2021-02" db="EMBL/GenBank/DDBJ databases">
        <authorList>
            <person name="Nowell W R."/>
        </authorList>
    </citation>
    <scope>NUCLEOTIDE SEQUENCE</scope>
    <source>
        <strain evidence="3">Ploen Becks lab</strain>
    </source>
</reference>
<feature type="compositionally biased region" description="Low complexity" evidence="1">
    <location>
        <begin position="460"/>
        <end position="478"/>
    </location>
</feature>
<feature type="compositionally biased region" description="Low complexity" evidence="1">
    <location>
        <begin position="258"/>
        <end position="268"/>
    </location>
</feature>
<dbReference type="PROSITE" id="PS51505">
    <property type="entry name" value="SCA7"/>
    <property type="match status" value="1"/>
</dbReference>
<feature type="region of interest" description="Disordered" evidence="1">
    <location>
        <begin position="107"/>
        <end position="145"/>
    </location>
</feature>
<keyword evidence="4" id="KW-1185">Reference proteome</keyword>
<dbReference type="Gene3D" id="6.10.140.670">
    <property type="match status" value="1"/>
</dbReference>
<evidence type="ECO:0000313" key="3">
    <source>
        <dbReference type="EMBL" id="CAF1051945.1"/>
    </source>
</evidence>
<dbReference type="PANTHER" id="PTHR15117:SF24">
    <property type="entry name" value="SCA7 DOMAIN-CONTAINING PROTEIN"/>
    <property type="match status" value="1"/>
</dbReference>
<dbReference type="InterPro" id="IPR013243">
    <property type="entry name" value="SCA7_dom"/>
</dbReference>
<evidence type="ECO:0000313" key="4">
    <source>
        <dbReference type="Proteomes" id="UP000663879"/>
    </source>
</evidence>
<feature type="domain" description="SCA7" evidence="2">
    <location>
        <begin position="156"/>
        <end position="232"/>
    </location>
</feature>
<sequence length="490" mass="54845">MNCSELPLFGMCPFYDQTLLVTCNICKLIVKLPQLSEHLSKRHNICDVEPTESNCKTIENNQKTTQEQNVKLKTVVEKIKNKISNNSQSITISSELKTTSNSLETSLNTPNFSKNPIVSPTTTTPTTSSNHKSPLIPSPNSNNNSLLAQKNQKIPINKSVRVYDPDKHCGVLTDLIDPLTGQSNGKDRCLRSLTCKKHPINLRRQVSGRSKPFNELLKEYKKEKPVPNTLEIKPEIETLNKTPTSIQKQRRPFRKSDSSPSPLIQSSPKLETKLEPNPILVPISQPVFPRTTVYPEPSFQLPGIISDFKAPIQLPGQKINLNNLHLQFVKHHPRPSAVTSYNARLTDGGGYTLWNRRQDNLRLILSKTFIETEKYINNRNQDFLAPSNTTTIPMGPNNSSLKRSFPFTSLIKSSSLSQVDTIHKLNDYLIDGDIFQDDEEDTDAAKFAKLNDNNEKTMISSSLSPSPSSSSSNSSSLSHQQFLAQSSKLI</sequence>
<evidence type="ECO:0000256" key="1">
    <source>
        <dbReference type="SAM" id="MobiDB-lite"/>
    </source>
</evidence>
<dbReference type="OrthoDB" id="21678at2759"/>
<comment type="caution">
    <text evidence="3">The sequence shown here is derived from an EMBL/GenBank/DDBJ whole genome shotgun (WGS) entry which is preliminary data.</text>
</comment>
<dbReference type="InterPro" id="IPR052237">
    <property type="entry name" value="Ataxin-7-like_regulator"/>
</dbReference>
<feature type="compositionally biased region" description="Polar residues" evidence="1">
    <location>
        <begin position="479"/>
        <end position="490"/>
    </location>
</feature>
<accession>A0A814KI45</accession>
<dbReference type="AlphaFoldDB" id="A0A814KI45"/>